<organism evidence="2 3">
    <name type="scientific">Jaminaea rosea</name>
    <dbReference type="NCBI Taxonomy" id="1569628"/>
    <lineage>
        <taxon>Eukaryota</taxon>
        <taxon>Fungi</taxon>
        <taxon>Dikarya</taxon>
        <taxon>Basidiomycota</taxon>
        <taxon>Ustilaginomycotina</taxon>
        <taxon>Exobasidiomycetes</taxon>
        <taxon>Microstromatales</taxon>
        <taxon>Microstromatales incertae sedis</taxon>
        <taxon>Jaminaea</taxon>
    </lineage>
</organism>
<reference evidence="2 3" key="1">
    <citation type="journal article" date="2018" name="Mol. Biol. Evol.">
        <title>Broad Genomic Sampling Reveals a Smut Pathogenic Ancestry of the Fungal Clade Ustilaginomycotina.</title>
        <authorList>
            <person name="Kijpornyongpan T."/>
            <person name="Mondo S.J."/>
            <person name="Barry K."/>
            <person name="Sandor L."/>
            <person name="Lee J."/>
            <person name="Lipzen A."/>
            <person name="Pangilinan J."/>
            <person name="LaButti K."/>
            <person name="Hainaut M."/>
            <person name="Henrissat B."/>
            <person name="Grigoriev I.V."/>
            <person name="Spatafora J.W."/>
            <person name="Aime M.C."/>
        </authorList>
    </citation>
    <scope>NUCLEOTIDE SEQUENCE [LARGE SCALE GENOMIC DNA]</scope>
    <source>
        <strain evidence="2 3">MCA 5214</strain>
    </source>
</reference>
<dbReference type="RefSeq" id="XP_025360807.1">
    <property type="nucleotide sequence ID" value="XM_025509305.1"/>
</dbReference>
<protein>
    <submittedName>
        <fullName evidence="2">Uncharacterized protein</fullName>
    </submittedName>
</protein>
<feature type="compositionally biased region" description="Polar residues" evidence="1">
    <location>
        <begin position="1"/>
        <end position="10"/>
    </location>
</feature>
<evidence type="ECO:0000313" key="2">
    <source>
        <dbReference type="EMBL" id="PWN26195.1"/>
    </source>
</evidence>
<sequence>MSSTTNSSSVAGHPIAIRAGGRRISQSHTRRASQGASTSPTDDDANKDASIPLSTSAASSDGYPRPEPGHGHTESEPGKDSEKQQDQQRDQGKKKKKGIKSDEAKMLALNNAGSASSRAPRHAAGGGNMDARIKQPASAMGI</sequence>
<evidence type="ECO:0000313" key="3">
    <source>
        <dbReference type="Proteomes" id="UP000245884"/>
    </source>
</evidence>
<evidence type="ECO:0000256" key="1">
    <source>
        <dbReference type="SAM" id="MobiDB-lite"/>
    </source>
</evidence>
<gene>
    <name evidence="2" type="ORF">BDZ90DRAFT_280730</name>
</gene>
<dbReference type="Proteomes" id="UP000245884">
    <property type="component" value="Unassembled WGS sequence"/>
</dbReference>
<accession>A0A316UST5</accession>
<dbReference type="EMBL" id="KZ819672">
    <property type="protein sequence ID" value="PWN26195.1"/>
    <property type="molecule type" value="Genomic_DNA"/>
</dbReference>
<feature type="compositionally biased region" description="Basic and acidic residues" evidence="1">
    <location>
        <begin position="67"/>
        <end position="91"/>
    </location>
</feature>
<dbReference type="GeneID" id="37031128"/>
<feature type="compositionally biased region" description="Polar residues" evidence="1">
    <location>
        <begin position="24"/>
        <end position="40"/>
    </location>
</feature>
<name>A0A316UST5_9BASI</name>
<keyword evidence="3" id="KW-1185">Reference proteome</keyword>
<feature type="region of interest" description="Disordered" evidence="1">
    <location>
        <begin position="1"/>
        <end position="142"/>
    </location>
</feature>
<dbReference type="AlphaFoldDB" id="A0A316UST5"/>
<proteinExistence type="predicted"/>